<evidence type="ECO:0000313" key="3">
    <source>
        <dbReference type="Proteomes" id="UP000296883"/>
    </source>
</evidence>
<dbReference type="AlphaFoldDB" id="A0AAJ5EE14"/>
<evidence type="ECO:0000313" key="4">
    <source>
        <dbReference type="Proteomes" id="UP000297725"/>
    </source>
</evidence>
<dbReference type="RefSeq" id="WP_135255047.1">
    <property type="nucleotide sequence ID" value="NZ_CP038865.1"/>
</dbReference>
<gene>
    <name evidence="2" type="ORF">E4031_08615</name>
    <name evidence="1" type="ORF">E4Z98_09130</name>
</gene>
<accession>A0AAJ5EE14</accession>
<reference evidence="1 3" key="2">
    <citation type="journal article" date="2020" name="Int. J. Syst. Evol. Microbiol.">
        <title>Vagococcus xieshaowenii sp. nov., isolated from snow finch (Montifringilla taczanowskii) cloacal content.</title>
        <authorList>
            <person name="Ge Y."/>
            <person name="Yang J."/>
            <person name="Lai X.H."/>
            <person name="Zhang G."/>
            <person name="Jin D."/>
            <person name="Lu S."/>
            <person name="Wang B."/>
            <person name="Huang Y."/>
            <person name="Huang Y."/>
            <person name="Ren Z."/>
            <person name="Zhang X."/>
            <person name="Xu J."/>
        </authorList>
    </citation>
    <scope>NUCLEOTIDE SEQUENCE [LARGE SCALE GENOMIC DNA]</scope>
    <source>
        <strain evidence="3">personal::cf-49</strain>
        <strain evidence="1">Personal::cf-49</strain>
    </source>
</reference>
<evidence type="ECO:0000313" key="2">
    <source>
        <dbReference type="EMBL" id="TFZ39602.1"/>
    </source>
</evidence>
<keyword evidence="3" id="KW-1185">Reference proteome</keyword>
<name>A0AAJ5EE14_9ENTE</name>
<dbReference type="EMBL" id="CP038865">
    <property type="protein sequence ID" value="QCA29472.1"/>
    <property type="molecule type" value="Genomic_DNA"/>
</dbReference>
<sequence length="123" mass="14527">MNNNTPLFDYDTAREAYTNNRMTHSEFYSTLAQAISYSDLRSILPSRYYLSNDDNLNDIPLYVWDERHYQVQFLLNRAMNQQRIKKKQASISLAESVCLLKFVARNEMMYCLDCTSESEELEV</sequence>
<dbReference type="Proteomes" id="UP000297725">
    <property type="component" value="Unassembled WGS sequence"/>
</dbReference>
<reference evidence="2 4" key="1">
    <citation type="submission" date="2019-03" db="EMBL/GenBank/DDBJ databases">
        <title>Vagococcus sp. was isolated fron gut of Carduelis flavirostris.</title>
        <authorList>
            <person name="Ge Y."/>
        </authorList>
    </citation>
    <scope>NUCLEOTIDE SEQUENCE [LARGE SCALE GENOMIC DNA]</scope>
    <source>
        <strain evidence="2 4">CF-210</strain>
    </source>
</reference>
<protein>
    <submittedName>
        <fullName evidence="2">Uncharacterized protein</fullName>
    </submittedName>
</protein>
<organism evidence="2 4">
    <name type="scientific">Vagococcus xieshaowenii</name>
    <dbReference type="NCBI Taxonomy" id="2562451"/>
    <lineage>
        <taxon>Bacteria</taxon>
        <taxon>Bacillati</taxon>
        <taxon>Bacillota</taxon>
        <taxon>Bacilli</taxon>
        <taxon>Lactobacillales</taxon>
        <taxon>Enterococcaceae</taxon>
        <taxon>Vagococcus</taxon>
    </lineage>
</organism>
<dbReference type="Proteomes" id="UP000296883">
    <property type="component" value="Chromosome"/>
</dbReference>
<dbReference type="EMBL" id="SRHU01000032">
    <property type="protein sequence ID" value="TFZ39602.1"/>
    <property type="molecule type" value="Genomic_DNA"/>
</dbReference>
<evidence type="ECO:0000313" key="1">
    <source>
        <dbReference type="EMBL" id="QCA29472.1"/>
    </source>
</evidence>
<proteinExistence type="predicted"/>